<organism evidence="1 2">
    <name type="scientific">Pristionchus mayeri</name>
    <dbReference type="NCBI Taxonomy" id="1317129"/>
    <lineage>
        <taxon>Eukaryota</taxon>
        <taxon>Metazoa</taxon>
        <taxon>Ecdysozoa</taxon>
        <taxon>Nematoda</taxon>
        <taxon>Chromadorea</taxon>
        <taxon>Rhabditida</taxon>
        <taxon>Rhabditina</taxon>
        <taxon>Diplogasteromorpha</taxon>
        <taxon>Diplogasteroidea</taxon>
        <taxon>Neodiplogasteridae</taxon>
        <taxon>Pristionchus</taxon>
    </lineage>
</organism>
<name>A0AAN4ZH17_9BILA</name>
<dbReference type="AlphaFoldDB" id="A0AAN4ZH17"/>
<sequence length="184" mass="19507">HGTSLSAQKALTLYTYFIPRGGYTYGTRRESVDGVGIRYKGGSMVPVRVRVTGTQARRAMHRRRRGETIGWLPRLLGLARKRHVTSRGRTLEGLLGVGGSLGGGRELDDELVLLGGSSQTGDFDLGSRSSVDEAEDGLQTVLVVVRRLDLEHDLAGLRVGEVVGGGSSGSGDCGGGGFDGERHT</sequence>
<protein>
    <submittedName>
        <fullName evidence="1">Uncharacterized protein</fullName>
    </submittedName>
</protein>
<reference evidence="2" key="1">
    <citation type="submission" date="2022-10" db="EMBL/GenBank/DDBJ databases">
        <title>Genome assembly of Pristionchus species.</title>
        <authorList>
            <person name="Yoshida K."/>
            <person name="Sommer R.J."/>
        </authorList>
    </citation>
    <scope>NUCLEOTIDE SEQUENCE [LARGE SCALE GENOMIC DNA]</scope>
    <source>
        <strain evidence="2">RS5460</strain>
    </source>
</reference>
<dbReference type="Proteomes" id="UP001328107">
    <property type="component" value="Unassembled WGS sequence"/>
</dbReference>
<evidence type="ECO:0000313" key="2">
    <source>
        <dbReference type="Proteomes" id="UP001328107"/>
    </source>
</evidence>
<accession>A0AAN4ZH17</accession>
<comment type="caution">
    <text evidence="1">The sequence shown here is derived from an EMBL/GenBank/DDBJ whole genome shotgun (WGS) entry which is preliminary data.</text>
</comment>
<evidence type="ECO:0000313" key="1">
    <source>
        <dbReference type="EMBL" id="GMR37525.1"/>
    </source>
</evidence>
<keyword evidence="2" id="KW-1185">Reference proteome</keyword>
<feature type="non-terminal residue" evidence="1">
    <location>
        <position position="1"/>
    </location>
</feature>
<dbReference type="EMBL" id="BTRK01000002">
    <property type="protein sequence ID" value="GMR37525.1"/>
    <property type="molecule type" value="Genomic_DNA"/>
</dbReference>
<proteinExistence type="predicted"/>
<gene>
    <name evidence="1" type="ORF">PMAYCL1PPCAC_07720</name>
</gene>
<feature type="non-terminal residue" evidence="1">
    <location>
        <position position="184"/>
    </location>
</feature>